<evidence type="ECO:0000313" key="3">
    <source>
        <dbReference type="Proteomes" id="UP000824219"/>
    </source>
</evidence>
<dbReference type="PANTHER" id="PTHR44086">
    <property type="entry name" value="THIOSULFATE SULFURTRANSFERASE RDL2, MITOCHONDRIAL-RELATED"/>
    <property type="match status" value="1"/>
</dbReference>
<feature type="domain" description="Rhodanese" evidence="1">
    <location>
        <begin position="67"/>
        <end position="169"/>
    </location>
</feature>
<name>A0A9D3NAV4_9TELE</name>
<dbReference type="Pfam" id="PF00581">
    <property type="entry name" value="Rhodanese"/>
    <property type="match status" value="1"/>
</dbReference>
<accession>A0A9D3NAV4</accession>
<sequence length="186" mass="20678">MALNACYRLTRCVLRVSENRKVAVRALASRCLYRHSGVRTDLWTRSFSAADHPAVTVTYEQVKKLLVVRSGVVIDVREPWELREYGSIPGSINVPLGQVSAALQLKPEEFKVKYGGEMPMVGEHLVFTCLAGVRSQKALEAAQSLGYSNVQHYPGGWQDWAKHEILQTKAPASHSEVQKSVSSKLN</sequence>
<dbReference type="SMART" id="SM00450">
    <property type="entry name" value="RHOD"/>
    <property type="match status" value="1"/>
</dbReference>
<proteinExistence type="predicted"/>
<reference evidence="2 3" key="1">
    <citation type="submission" date="2021-06" db="EMBL/GenBank/DDBJ databases">
        <title>Chromosome-level genome assembly of the red-tail catfish (Hemibagrus wyckioides).</title>
        <authorList>
            <person name="Shao F."/>
        </authorList>
    </citation>
    <scope>NUCLEOTIDE SEQUENCE [LARGE SCALE GENOMIC DNA]</scope>
    <source>
        <strain evidence="2">EC202008001</strain>
        <tissue evidence="2">Blood</tissue>
    </source>
</reference>
<keyword evidence="3" id="KW-1185">Reference proteome</keyword>
<dbReference type="InterPro" id="IPR036873">
    <property type="entry name" value="Rhodanese-like_dom_sf"/>
</dbReference>
<gene>
    <name evidence="2" type="ORF">KOW79_016539</name>
</gene>
<evidence type="ECO:0000313" key="2">
    <source>
        <dbReference type="EMBL" id="KAG7319396.1"/>
    </source>
</evidence>
<dbReference type="InterPro" id="IPR001763">
    <property type="entry name" value="Rhodanese-like_dom"/>
</dbReference>
<comment type="caution">
    <text evidence="2">The sequence shown here is derived from an EMBL/GenBank/DDBJ whole genome shotgun (WGS) entry which is preliminary data.</text>
</comment>
<dbReference type="OrthoDB" id="566238at2759"/>
<dbReference type="PANTHER" id="PTHR44086:SF10">
    <property type="entry name" value="THIOSULFATE SULFURTRANSFERASE_RHODANESE-LIKE DOMAIN-CONTAINING PROTEIN 3"/>
    <property type="match status" value="1"/>
</dbReference>
<dbReference type="PROSITE" id="PS50206">
    <property type="entry name" value="RHODANESE_3"/>
    <property type="match status" value="1"/>
</dbReference>
<dbReference type="AlphaFoldDB" id="A0A9D3NAV4"/>
<dbReference type="Proteomes" id="UP000824219">
    <property type="component" value="Linkage Group LG20"/>
</dbReference>
<organism evidence="2 3">
    <name type="scientific">Hemibagrus wyckioides</name>
    <dbReference type="NCBI Taxonomy" id="337641"/>
    <lineage>
        <taxon>Eukaryota</taxon>
        <taxon>Metazoa</taxon>
        <taxon>Chordata</taxon>
        <taxon>Craniata</taxon>
        <taxon>Vertebrata</taxon>
        <taxon>Euteleostomi</taxon>
        <taxon>Actinopterygii</taxon>
        <taxon>Neopterygii</taxon>
        <taxon>Teleostei</taxon>
        <taxon>Ostariophysi</taxon>
        <taxon>Siluriformes</taxon>
        <taxon>Bagridae</taxon>
        <taxon>Hemibagrus</taxon>
    </lineage>
</organism>
<evidence type="ECO:0000259" key="1">
    <source>
        <dbReference type="PROSITE" id="PS50206"/>
    </source>
</evidence>
<protein>
    <recommendedName>
        <fullName evidence="1">Rhodanese domain-containing protein</fullName>
    </recommendedName>
</protein>
<dbReference type="Gene3D" id="3.40.250.10">
    <property type="entry name" value="Rhodanese-like domain"/>
    <property type="match status" value="1"/>
</dbReference>
<dbReference type="SUPFAM" id="SSF52821">
    <property type="entry name" value="Rhodanese/Cell cycle control phosphatase"/>
    <property type="match status" value="1"/>
</dbReference>
<dbReference type="EMBL" id="JAHKSW010000020">
    <property type="protein sequence ID" value="KAG7319396.1"/>
    <property type="molecule type" value="Genomic_DNA"/>
</dbReference>